<reference evidence="7 8" key="1">
    <citation type="journal article" date="2009" name="Nat. Biotechnol.">
        <title>Genome sequence of the recombinant protein production host Pichia pastoris.</title>
        <authorList>
            <person name="De Schutter K."/>
            <person name="Lin Y.C."/>
            <person name="Tiels P."/>
            <person name="Van Hecke A."/>
            <person name="Glinka S."/>
            <person name="Weber-Lehmann J."/>
            <person name="Rouze P."/>
            <person name="Van de Peer Y."/>
            <person name="Callewaert N."/>
        </authorList>
    </citation>
    <scope>NUCLEOTIDE SEQUENCE [LARGE SCALE GENOMIC DNA]</scope>
    <source>
        <strain evidence="8">GS115 / ATCC 20864</strain>
    </source>
</reference>
<dbReference type="Pfam" id="PF10203">
    <property type="entry name" value="Pet191_N"/>
    <property type="match status" value="1"/>
</dbReference>
<name>C4R209_KOMPG</name>
<evidence type="ECO:0000256" key="3">
    <source>
        <dbReference type="ARBA" id="ARBA00023128"/>
    </source>
</evidence>
<dbReference type="GO" id="GO:0005758">
    <property type="term" value="C:mitochondrial intermembrane space"/>
    <property type="evidence" value="ECO:0007669"/>
    <property type="project" value="UniProtKB-SubCell"/>
</dbReference>
<sequence length="97" mass="11794">MDGEDRDSDILDKEKINFTKGSKDQFKYYPDTPTREKLERALLLKDPTKFYDPCAESAKMATRCMERHDQDYKEVCYEFFQAYRECKKDWLEMKKRL</sequence>
<evidence type="ECO:0000256" key="5">
    <source>
        <dbReference type="ARBA" id="ARBA00038264"/>
    </source>
</evidence>
<keyword evidence="4" id="KW-1015">Disulfide bond</keyword>
<proteinExistence type="inferred from homology"/>
<evidence type="ECO:0000256" key="1">
    <source>
        <dbReference type="ARBA" id="ARBA00003875"/>
    </source>
</evidence>
<dbReference type="FunCoup" id="C4R209">
    <property type="interactions" value="10"/>
</dbReference>
<keyword evidence="8" id="KW-1185">Reference proteome</keyword>
<accession>C4R209</accession>
<dbReference type="STRING" id="644223.C4R209"/>
<comment type="subcellular location">
    <subcellularLocation>
        <location evidence="2">Mitochondrion intermembrane space</location>
    </subcellularLocation>
</comment>
<dbReference type="eggNOG" id="KOG4618">
    <property type="taxonomic scope" value="Eukaryota"/>
</dbReference>
<dbReference type="OrthoDB" id="9971592at2759"/>
<keyword evidence="3" id="KW-0496">Mitochondrion</keyword>
<dbReference type="InterPro" id="IPR018793">
    <property type="entry name" value="Cyt_c_oxidase_assmbl_Pet191"/>
</dbReference>
<comment type="similarity">
    <text evidence="5">Belongs to the COX23 family.</text>
</comment>
<evidence type="ECO:0000256" key="4">
    <source>
        <dbReference type="ARBA" id="ARBA00023157"/>
    </source>
</evidence>
<dbReference type="OMA" id="NPENHRH"/>
<dbReference type="EMBL" id="FN392320">
    <property type="protein sequence ID" value="CAY69533.1"/>
    <property type="molecule type" value="Genomic_DNA"/>
</dbReference>
<dbReference type="InterPro" id="IPR009069">
    <property type="entry name" value="Cys_alpha_HP_mot_SF"/>
</dbReference>
<comment type="function">
    <text evidence="1">Required for the assembly of cytochrome c oxidase.</text>
</comment>
<protein>
    <recommendedName>
        <fullName evidence="6">Cytochrome c oxidase-assembly factor COX23, mitochondrial</fullName>
    </recommendedName>
</protein>
<dbReference type="RefSeq" id="XP_002491813.1">
    <property type="nucleotide sequence ID" value="XM_002491768.1"/>
</dbReference>
<dbReference type="GeneID" id="8199083"/>
<gene>
    <name evidence="7" type="ordered locus">PAS_chr2-2_0372</name>
</gene>
<dbReference type="InterPro" id="IPR051040">
    <property type="entry name" value="COX23"/>
</dbReference>
<dbReference type="PANTHER" id="PTHR46811">
    <property type="entry name" value="COILED-COIL-HELIX-COILED-COIL-HELIX DOMAIN-CONTAINING PROTEIN 7"/>
    <property type="match status" value="1"/>
</dbReference>
<dbReference type="Proteomes" id="UP000000314">
    <property type="component" value="Chromosome 2"/>
</dbReference>
<evidence type="ECO:0000313" key="7">
    <source>
        <dbReference type="EMBL" id="CAY69533.1"/>
    </source>
</evidence>
<dbReference type="PANTHER" id="PTHR46811:SF1">
    <property type="entry name" value="COILED-COIL-HELIX-COILED-COIL-HELIX DOMAIN-CONTAINING PROTEIN 7"/>
    <property type="match status" value="1"/>
</dbReference>
<evidence type="ECO:0000256" key="6">
    <source>
        <dbReference type="ARBA" id="ARBA00041104"/>
    </source>
</evidence>
<dbReference type="SUPFAM" id="SSF47072">
    <property type="entry name" value="Cysteine alpha-hairpin motif"/>
    <property type="match status" value="1"/>
</dbReference>
<evidence type="ECO:0000313" key="8">
    <source>
        <dbReference type="Proteomes" id="UP000000314"/>
    </source>
</evidence>
<dbReference type="AlphaFoldDB" id="C4R209"/>
<evidence type="ECO:0000256" key="2">
    <source>
        <dbReference type="ARBA" id="ARBA00004569"/>
    </source>
</evidence>
<organism evidence="7 8">
    <name type="scientific">Komagataella phaffii (strain GS115 / ATCC 20864)</name>
    <name type="common">Yeast</name>
    <name type="synonym">Pichia pastoris</name>
    <dbReference type="NCBI Taxonomy" id="644223"/>
    <lineage>
        <taxon>Eukaryota</taxon>
        <taxon>Fungi</taxon>
        <taxon>Dikarya</taxon>
        <taxon>Ascomycota</taxon>
        <taxon>Saccharomycotina</taxon>
        <taxon>Pichiomycetes</taxon>
        <taxon>Pichiales</taxon>
        <taxon>Pichiaceae</taxon>
        <taxon>Komagataella</taxon>
    </lineage>
</organism>
<dbReference type="PROSITE" id="PS51808">
    <property type="entry name" value="CHCH"/>
    <property type="match status" value="1"/>
</dbReference>
<dbReference type="InParanoid" id="C4R209"/>
<dbReference type="HOGENOM" id="CLU_153383_1_0_1"/>
<dbReference type="KEGG" id="ppa:PAS_chr2-2_0372"/>
<dbReference type="GO" id="GO:0033108">
    <property type="term" value="P:mitochondrial respiratory chain complex assembly"/>
    <property type="evidence" value="ECO:0007669"/>
    <property type="project" value="TreeGrafter"/>
</dbReference>